<gene>
    <name evidence="2" type="ORF">E2I00_004629</name>
</gene>
<accession>A0A643BXK1</accession>
<evidence type="ECO:0000313" key="3">
    <source>
        <dbReference type="Proteomes" id="UP000437017"/>
    </source>
</evidence>
<feature type="region of interest" description="Disordered" evidence="1">
    <location>
        <begin position="172"/>
        <end position="195"/>
    </location>
</feature>
<protein>
    <submittedName>
        <fullName evidence="2">Uncharacterized protein</fullName>
    </submittedName>
</protein>
<dbReference type="Proteomes" id="UP000437017">
    <property type="component" value="Unassembled WGS sequence"/>
</dbReference>
<evidence type="ECO:0000313" key="2">
    <source>
        <dbReference type="EMBL" id="KAB0392644.1"/>
    </source>
</evidence>
<dbReference type="AlphaFoldDB" id="A0A643BXK1"/>
<dbReference type="EMBL" id="SGJD01003660">
    <property type="protein sequence ID" value="KAB0392644.1"/>
    <property type="molecule type" value="Genomic_DNA"/>
</dbReference>
<dbReference type="OrthoDB" id="9069344at2759"/>
<sequence length="195" mass="21284">MSVLSEEPPGARQGLKPWILTGTLWRVGLSCRMPLATRWQHGTGEEGPWRKGPDCSTALGAVWLWAQVLQPPSSIIALVCLPQILDFPRLDDHRRKLTQLNLSPSPCVTTKRNVTNPAQPRLTLTPIQAPGLATGEDHNESFIDFLQTLLVGSAEERWASAGQSGRCLVDPRCGSKQPHTTTGAHIGSCERSTHV</sequence>
<name>A0A643BXK1_BALPH</name>
<proteinExistence type="predicted"/>
<organism evidence="2 3">
    <name type="scientific">Balaenoptera physalus</name>
    <name type="common">Fin whale</name>
    <name type="synonym">Balaena physalus</name>
    <dbReference type="NCBI Taxonomy" id="9770"/>
    <lineage>
        <taxon>Eukaryota</taxon>
        <taxon>Metazoa</taxon>
        <taxon>Chordata</taxon>
        <taxon>Craniata</taxon>
        <taxon>Vertebrata</taxon>
        <taxon>Euteleostomi</taxon>
        <taxon>Mammalia</taxon>
        <taxon>Eutheria</taxon>
        <taxon>Laurasiatheria</taxon>
        <taxon>Artiodactyla</taxon>
        <taxon>Whippomorpha</taxon>
        <taxon>Cetacea</taxon>
        <taxon>Mysticeti</taxon>
        <taxon>Balaenopteridae</taxon>
        <taxon>Balaenoptera</taxon>
    </lineage>
</organism>
<comment type="caution">
    <text evidence="2">The sequence shown here is derived from an EMBL/GenBank/DDBJ whole genome shotgun (WGS) entry which is preliminary data.</text>
</comment>
<evidence type="ECO:0000256" key="1">
    <source>
        <dbReference type="SAM" id="MobiDB-lite"/>
    </source>
</evidence>
<keyword evidence="3" id="KW-1185">Reference proteome</keyword>
<reference evidence="2 3" key="1">
    <citation type="journal article" date="2019" name="PLoS ONE">
        <title>Genomic analyses reveal an absence of contemporary introgressive admixture between fin whales and blue whales, despite known hybrids.</title>
        <authorList>
            <person name="Westbury M.V."/>
            <person name="Petersen B."/>
            <person name="Lorenzen E.D."/>
        </authorList>
    </citation>
    <scope>NUCLEOTIDE SEQUENCE [LARGE SCALE GENOMIC DNA]</scope>
    <source>
        <strain evidence="2">FinWhale-01</strain>
    </source>
</reference>